<proteinExistence type="predicted"/>
<evidence type="ECO:0000256" key="1">
    <source>
        <dbReference type="SAM" id="MobiDB-lite"/>
    </source>
</evidence>
<feature type="compositionally biased region" description="Low complexity" evidence="1">
    <location>
        <begin position="232"/>
        <end position="242"/>
    </location>
</feature>
<protein>
    <submittedName>
        <fullName evidence="3">Uncharacterized protein</fullName>
    </submittedName>
</protein>
<dbReference type="EMBL" id="JACGCI010000108">
    <property type="protein sequence ID" value="KAF6745264.1"/>
    <property type="molecule type" value="Genomic_DNA"/>
</dbReference>
<feature type="signal peptide" evidence="2">
    <location>
        <begin position="1"/>
        <end position="18"/>
    </location>
</feature>
<evidence type="ECO:0000313" key="4">
    <source>
        <dbReference type="Proteomes" id="UP000521943"/>
    </source>
</evidence>
<dbReference type="Proteomes" id="UP000521943">
    <property type="component" value="Unassembled WGS sequence"/>
</dbReference>
<reference evidence="3 4" key="1">
    <citation type="submission" date="2020-07" db="EMBL/GenBank/DDBJ databases">
        <title>Comparative genomics of pyrophilous fungi reveals a link between fire events and developmental genes.</title>
        <authorList>
            <consortium name="DOE Joint Genome Institute"/>
            <person name="Steindorff A.S."/>
            <person name="Carver A."/>
            <person name="Calhoun S."/>
            <person name="Stillman K."/>
            <person name="Liu H."/>
            <person name="Lipzen A."/>
            <person name="Pangilinan J."/>
            <person name="Labutti K."/>
            <person name="Bruns T.D."/>
            <person name="Grigoriev I.V."/>
        </authorList>
    </citation>
    <scope>NUCLEOTIDE SEQUENCE [LARGE SCALE GENOMIC DNA]</scope>
    <source>
        <strain evidence="3 4">CBS 144469</strain>
    </source>
</reference>
<feature type="region of interest" description="Disordered" evidence="1">
    <location>
        <begin position="276"/>
        <end position="317"/>
    </location>
</feature>
<name>A0A8H6LX17_9AGAR</name>
<gene>
    <name evidence="3" type="ORF">DFP72DRAFT_856650</name>
</gene>
<feature type="compositionally biased region" description="Basic and acidic residues" evidence="1">
    <location>
        <begin position="243"/>
        <end position="252"/>
    </location>
</feature>
<keyword evidence="4" id="KW-1185">Reference proteome</keyword>
<keyword evidence="2" id="KW-0732">Signal</keyword>
<feature type="region of interest" description="Disordered" evidence="1">
    <location>
        <begin position="215"/>
        <end position="260"/>
    </location>
</feature>
<feature type="chain" id="PRO_5034981249" evidence="2">
    <location>
        <begin position="19"/>
        <end position="525"/>
    </location>
</feature>
<dbReference type="AlphaFoldDB" id="A0A8H6LX17"/>
<evidence type="ECO:0000313" key="3">
    <source>
        <dbReference type="EMBL" id="KAF6745264.1"/>
    </source>
</evidence>
<sequence>MRLTLLALPLAFLSLVAAHGAHNHARDLDELSTRDILEDISTRELLAELSSRLERRGGNRRGGKATGWAPILPFRCAYCLIDITTSKGRNHPPIPQQGARPHLLMRTAGPFRNAGNRKRARGNEINGCGTSECVEAGSGKGKESERWTMRLTENHTRVFKLPILFIHSRRSTLTLPAEVAKGYTSTSTLVSYLRSGEWEERTRSKRYNFICTPTADPIEDNTISGRQRTDQVPKPTTNTVPTPDRRTLEDPHTRHREPRYELNPLYILTYIAPSRSTSHHRTQNIEGSTHNSSNRTTSRRKERRTSRRKERGKEKTNTLKTDNTIITTTTQQSTVHIQVHTHFHPIAASTTLPILQPTSTLTPHNLAPRDRLPLNLSHLKVLLRPPHRGLQRNFGVQVLGSLHGGSRKDIPPQSSLISGVRSGRREHDQEDITSYKYSNHGPNRGYHRTETDQQNRTTNTLPTPYRSRTVPNSRKRSTLKHPLTPQSTRLYVRTRYGEPEKIEIEIQHNHLHFIYTAFRRNIVET</sequence>
<feature type="compositionally biased region" description="Basic residues" evidence="1">
    <location>
        <begin position="297"/>
        <end position="310"/>
    </location>
</feature>
<comment type="caution">
    <text evidence="3">The sequence shown here is derived from an EMBL/GenBank/DDBJ whole genome shotgun (WGS) entry which is preliminary data.</text>
</comment>
<organism evidence="3 4">
    <name type="scientific">Ephemerocybe angulata</name>
    <dbReference type="NCBI Taxonomy" id="980116"/>
    <lineage>
        <taxon>Eukaryota</taxon>
        <taxon>Fungi</taxon>
        <taxon>Dikarya</taxon>
        <taxon>Basidiomycota</taxon>
        <taxon>Agaricomycotina</taxon>
        <taxon>Agaricomycetes</taxon>
        <taxon>Agaricomycetidae</taxon>
        <taxon>Agaricales</taxon>
        <taxon>Agaricineae</taxon>
        <taxon>Psathyrellaceae</taxon>
        <taxon>Ephemerocybe</taxon>
    </lineage>
</organism>
<accession>A0A8H6LX17</accession>
<evidence type="ECO:0000256" key="2">
    <source>
        <dbReference type="SAM" id="SignalP"/>
    </source>
</evidence>
<feature type="region of interest" description="Disordered" evidence="1">
    <location>
        <begin position="405"/>
        <end position="482"/>
    </location>
</feature>